<comment type="caution">
    <text evidence="1">The sequence shown here is derived from an EMBL/GenBank/DDBJ whole genome shotgun (WGS) entry which is preliminary data.</text>
</comment>
<evidence type="ECO:0000313" key="2">
    <source>
        <dbReference type="Proteomes" id="UP000821865"/>
    </source>
</evidence>
<reference evidence="1" key="1">
    <citation type="submission" date="2020-05" db="EMBL/GenBank/DDBJ databases">
        <title>Large-scale comparative analyses of tick genomes elucidate their genetic diversity and vector capacities.</title>
        <authorList>
            <person name="Jia N."/>
            <person name="Wang J."/>
            <person name="Shi W."/>
            <person name="Du L."/>
            <person name="Sun Y."/>
            <person name="Zhan W."/>
            <person name="Jiang J."/>
            <person name="Wang Q."/>
            <person name="Zhang B."/>
            <person name="Ji P."/>
            <person name="Sakyi L.B."/>
            <person name="Cui X."/>
            <person name="Yuan T."/>
            <person name="Jiang B."/>
            <person name="Yang W."/>
            <person name="Lam T.T.-Y."/>
            <person name="Chang Q."/>
            <person name="Ding S."/>
            <person name="Wang X."/>
            <person name="Zhu J."/>
            <person name="Ruan X."/>
            <person name="Zhao L."/>
            <person name="Wei J."/>
            <person name="Que T."/>
            <person name="Du C."/>
            <person name="Cheng J."/>
            <person name="Dai P."/>
            <person name="Han X."/>
            <person name="Huang E."/>
            <person name="Gao Y."/>
            <person name="Liu J."/>
            <person name="Shao H."/>
            <person name="Ye R."/>
            <person name="Li L."/>
            <person name="Wei W."/>
            <person name="Wang X."/>
            <person name="Wang C."/>
            <person name="Yang T."/>
            <person name="Huo Q."/>
            <person name="Li W."/>
            <person name="Guo W."/>
            <person name="Chen H."/>
            <person name="Zhou L."/>
            <person name="Ni X."/>
            <person name="Tian J."/>
            <person name="Zhou Y."/>
            <person name="Sheng Y."/>
            <person name="Liu T."/>
            <person name="Pan Y."/>
            <person name="Xia L."/>
            <person name="Li J."/>
            <person name="Zhao F."/>
            <person name="Cao W."/>
        </authorList>
    </citation>
    <scope>NUCLEOTIDE SEQUENCE</scope>
    <source>
        <strain evidence="1">Dsil-2018</strain>
    </source>
</reference>
<name>A0ACB8CLW0_DERSI</name>
<organism evidence="1 2">
    <name type="scientific">Dermacentor silvarum</name>
    <name type="common">Tick</name>
    <dbReference type="NCBI Taxonomy" id="543639"/>
    <lineage>
        <taxon>Eukaryota</taxon>
        <taxon>Metazoa</taxon>
        <taxon>Ecdysozoa</taxon>
        <taxon>Arthropoda</taxon>
        <taxon>Chelicerata</taxon>
        <taxon>Arachnida</taxon>
        <taxon>Acari</taxon>
        <taxon>Parasitiformes</taxon>
        <taxon>Ixodida</taxon>
        <taxon>Ixodoidea</taxon>
        <taxon>Ixodidae</taxon>
        <taxon>Rhipicephalinae</taxon>
        <taxon>Dermacentor</taxon>
    </lineage>
</organism>
<gene>
    <name evidence="1" type="ORF">HPB49_016893</name>
</gene>
<evidence type="ECO:0000313" key="1">
    <source>
        <dbReference type="EMBL" id="KAH7945892.1"/>
    </source>
</evidence>
<dbReference type="Proteomes" id="UP000821865">
    <property type="component" value="Chromosome 6"/>
</dbReference>
<accession>A0ACB8CLW0</accession>
<keyword evidence="2" id="KW-1185">Reference proteome</keyword>
<proteinExistence type="predicted"/>
<dbReference type="EMBL" id="CM023475">
    <property type="protein sequence ID" value="KAH7945892.1"/>
    <property type="molecule type" value="Genomic_DNA"/>
</dbReference>
<protein>
    <submittedName>
        <fullName evidence="1">Uncharacterized protein</fullName>
    </submittedName>
</protein>
<sequence>MLVLPHARLLLLPVFSTTRDNIAPDSIYTFCGLIVRASGPQQSCDVQVDPQAFHSDLHGHRVQLDELHLRHTGLRSLSPKLQDWNRLKAVDLSENAWTCDCRLSWMANLAAKLLPDQRPKCAAPLSLQGRPVGDLLPYEFSCEDAGSPELTSSIVLLCIIIASAAVTVVGMVIHKHCSHRQAPGHSRILESTV</sequence>